<dbReference type="Gene3D" id="1.20.1050.10">
    <property type="match status" value="1"/>
</dbReference>
<dbReference type="AlphaFoldDB" id="A0A5N6RD59"/>
<dbReference type="GO" id="GO:0042254">
    <property type="term" value="P:ribosome biogenesis"/>
    <property type="evidence" value="ECO:0007669"/>
    <property type="project" value="UniProtKB-KW"/>
</dbReference>
<evidence type="ECO:0000256" key="6">
    <source>
        <dbReference type="ARBA" id="ARBA00022490"/>
    </source>
</evidence>
<keyword evidence="8" id="KW-0216">Detoxification</keyword>
<keyword evidence="6" id="KW-0963">Cytoplasm</keyword>
<evidence type="ECO:0000256" key="2">
    <source>
        <dbReference type="ARBA" id="ARBA00004604"/>
    </source>
</evidence>
<comment type="subcellular location">
    <subcellularLocation>
        <location evidence="1">Cytoplasm</location>
        <location evidence="1">Cytosol</location>
    </subcellularLocation>
    <subcellularLocation>
        <location evidence="2">Nucleus</location>
        <location evidence="2">Nucleolus</location>
    </subcellularLocation>
</comment>
<dbReference type="CDD" id="cd03187">
    <property type="entry name" value="GST_C_Phi"/>
    <property type="match status" value="1"/>
</dbReference>
<dbReference type="EC" id="2.5.1.18" evidence="5"/>
<dbReference type="Pfam" id="PF00043">
    <property type="entry name" value="GST_C"/>
    <property type="match status" value="1"/>
</dbReference>
<dbReference type="PANTHER" id="PTHR43900:SF3">
    <property type="entry name" value="GLUTATHIONE S-TRANSFERASE RHO"/>
    <property type="match status" value="1"/>
</dbReference>
<dbReference type="PANTHER" id="PTHR43900">
    <property type="entry name" value="GLUTATHIONE S-TRANSFERASE RHO"/>
    <property type="match status" value="1"/>
</dbReference>
<dbReference type="GO" id="GO:0004364">
    <property type="term" value="F:glutathione transferase activity"/>
    <property type="evidence" value="ECO:0007669"/>
    <property type="project" value="UniProtKB-EC"/>
</dbReference>
<dbReference type="GO" id="GO:0003723">
    <property type="term" value="F:RNA binding"/>
    <property type="evidence" value="ECO:0007669"/>
    <property type="project" value="UniProtKB-KW"/>
</dbReference>
<evidence type="ECO:0000256" key="5">
    <source>
        <dbReference type="ARBA" id="ARBA00012452"/>
    </source>
</evidence>
<dbReference type="InterPro" id="IPR005155">
    <property type="entry name" value="UPF0113_PUA"/>
</dbReference>
<dbReference type="PROSITE" id="PS50405">
    <property type="entry name" value="GST_CTER"/>
    <property type="match status" value="1"/>
</dbReference>
<dbReference type="InterPro" id="IPR040598">
    <property type="entry name" value="NIP7_N"/>
</dbReference>
<gene>
    <name evidence="14" type="ORF">FH972_015376</name>
</gene>
<dbReference type="OrthoDB" id="27490at2759"/>
<evidence type="ECO:0000256" key="9">
    <source>
        <dbReference type="ARBA" id="ARBA00022679"/>
    </source>
</evidence>
<dbReference type="EMBL" id="CM017326">
    <property type="protein sequence ID" value="KAE8076749.1"/>
    <property type="molecule type" value="Genomic_DNA"/>
</dbReference>
<dbReference type="CDD" id="cd21151">
    <property type="entry name" value="PUA_Nip7-like"/>
    <property type="match status" value="1"/>
</dbReference>
<dbReference type="InterPro" id="IPR015947">
    <property type="entry name" value="PUA-like_sf"/>
</dbReference>
<dbReference type="InterPro" id="IPR002478">
    <property type="entry name" value="PUA"/>
</dbReference>
<dbReference type="Pfam" id="PF03657">
    <property type="entry name" value="UPF0113"/>
    <property type="match status" value="1"/>
</dbReference>
<proteinExistence type="inferred from homology"/>
<dbReference type="InterPro" id="IPR010987">
    <property type="entry name" value="Glutathione-S-Trfase_C-like"/>
</dbReference>
<evidence type="ECO:0000256" key="11">
    <source>
        <dbReference type="ARBA" id="ARBA00023242"/>
    </source>
</evidence>
<evidence type="ECO:0000256" key="3">
    <source>
        <dbReference type="ARBA" id="ARBA00009895"/>
    </source>
</evidence>
<protein>
    <recommendedName>
        <fullName evidence="5">glutathione transferase</fullName>
        <ecNumber evidence="5">2.5.1.18</ecNumber>
    </recommendedName>
</protein>
<dbReference type="InterPro" id="IPR036282">
    <property type="entry name" value="Glutathione-S-Trfase_C_sf"/>
</dbReference>
<dbReference type="InterPro" id="IPR004046">
    <property type="entry name" value="GST_C"/>
</dbReference>
<evidence type="ECO:0000256" key="7">
    <source>
        <dbReference type="ARBA" id="ARBA00022517"/>
    </source>
</evidence>
<dbReference type="InterPro" id="IPR055359">
    <property type="entry name" value="Nip7_N_euk"/>
</dbReference>
<accession>A0A5N6RD59</accession>
<keyword evidence="9" id="KW-0808">Transferase</keyword>
<evidence type="ECO:0000256" key="1">
    <source>
        <dbReference type="ARBA" id="ARBA00004514"/>
    </source>
</evidence>
<evidence type="ECO:0000313" key="15">
    <source>
        <dbReference type="Proteomes" id="UP000327013"/>
    </source>
</evidence>
<comment type="similarity">
    <text evidence="3">Belongs to the NIP7 family.</text>
</comment>
<dbReference type="CDD" id="cd21146">
    <property type="entry name" value="Nip7_N_euk"/>
    <property type="match status" value="1"/>
</dbReference>
<keyword evidence="10" id="KW-0694">RNA-binding</keyword>
<dbReference type="Gene3D" id="3.10.450.220">
    <property type="match status" value="1"/>
</dbReference>
<dbReference type="Pfam" id="PF17833">
    <property type="entry name" value="pre-PUA_NIP7"/>
    <property type="match status" value="1"/>
</dbReference>
<comment type="catalytic activity">
    <reaction evidence="12">
        <text>RX + glutathione = an S-substituted glutathione + a halide anion + H(+)</text>
        <dbReference type="Rhea" id="RHEA:16437"/>
        <dbReference type="ChEBI" id="CHEBI:15378"/>
        <dbReference type="ChEBI" id="CHEBI:16042"/>
        <dbReference type="ChEBI" id="CHEBI:17792"/>
        <dbReference type="ChEBI" id="CHEBI:57925"/>
        <dbReference type="ChEBI" id="CHEBI:90779"/>
        <dbReference type="EC" id="2.5.1.18"/>
    </reaction>
</comment>
<dbReference type="GO" id="GO:0005730">
    <property type="term" value="C:nucleolus"/>
    <property type="evidence" value="ECO:0007669"/>
    <property type="project" value="UniProtKB-SubCell"/>
</dbReference>
<dbReference type="InterPro" id="IPR036974">
    <property type="entry name" value="PUA_sf"/>
</dbReference>
<keyword evidence="7" id="KW-0690">Ribosome biogenesis</keyword>
<keyword evidence="11" id="KW-0539">Nucleus</keyword>
<dbReference type="FunFam" id="3.10.450.220:FF:000001">
    <property type="entry name" value="60S ribosome subunit biogenesis protein NIP7 homolog"/>
    <property type="match status" value="1"/>
</dbReference>
<dbReference type="GO" id="GO:0009407">
    <property type="term" value="P:toxin catabolic process"/>
    <property type="evidence" value="ECO:0007669"/>
    <property type="project" value="UniProtKB-ARBA"/>
</dbReference>
<feature type="domain" description="GST C-terminal" evidence="13">
    <location>
        <begin position="1"/>
        <end position="132"/>
    </location>
</feature>
<dbReference type="GO" id="GO:0043295">
    <property type="term" value="F:glutathione binding"/>
    <property type="evidence" value="ECO:0007669"/>
    <property type="project" value="TreeGrafter"/>
</dbReference>
<evidence type="ECO:0000313" key="14">
    <source>
        <dbReference type="EMBL" id="KAE8076749.1"/>
    </source>
</evidence>
<sequence>MEVEAHQFHGPATAILHEIIVNPMYGVASNEQTIEREMEKLGKVLDVYEERLSKYKYLAGERYSLADLHHSPNLVYFMKTTKVEAITCRPHVRAWWDAISSRPATLKVSANMNRVRENIKQWKAHLFRRKPSRTGEESKDTSFFLETHEMRPLDEQETTAVFEKLFKFTGNNLKNIVEQPSHEGSESTPGRYCFRLHKNKVYYVADSLVKRATNIARPQLVSLGTCIGKITHGGSFHLTIQSLTVLAPNAKHKVWLKPTSEMSFLYGNHVLKGGLGRITENIAPGDGVVVFSMSDVPLGFGVAAKSTQDCRKLDPNGIVVLHQADIGGYLRMEDEL</sequence>
<dbReference type="GO" id="GO:0006749">
    <property type="term" value="P:glutathione metabolic process"/>
    <property type="evidence" value="ECO:0007669"/>
    <property type="project" value="TreeGrafter"/>
</dbReference>
<dbReference type="SMART" id="SM00359">
    <property type="entry name" value="PUA"/>
    <property type="match status" value="1"/>
</dbReference>
<evidence type="ECO:0000259" key="13">
    <source>
        <dbReference type="PROSITE" id="PS50405"/>
    </source>
</evidence>
<dbReference type="PROSITE" id="PS50890">
    <property type="entry name" value="PUA"/>
    <property type="match status" value="1"/>
</dbReference>
<dbReference type="Gene3D" id="2.30.130.10">
    <property type="entry name" value="PUA domain"/>
    <property type="match status" value="1"/>
</dbReference>
<keyword evidence="15" id="KW-1185">Reference proteome</keyword>
<dbReference type="Proteomes" id="UP000327013">
    <property type="component" value="Chromosome 6"/>
</dbReference>
<organism evidence="14 15">
    <name type="scientific">Carpinus fangiana</name>
    <dbReference type="NCBI Taxonomy" id="176857"/>
    <lineage>
        <taxon>Eukaryota</taxon>
        <taxon>Viridiplantae</taxon>
        <taxon>Streptophyta</taxon>
        <taxon>Embryophyta</taxon>
        <taxon>Tracheophyta</taxon>
        <taxon>Spermatophyta</taxon>
        <taxon>Magnoliopsida</taxon>
        <taxon>eudicotyledons</taxon>
        <taxon>Gunneridae</taxon>
        <taxon>Pentapetalae</taxon>
        <taxon>rosids</taxon>
        <taxon>fabids</taxon>
        <taxon>Fagales</taxon>
        <taxon>Betulaceae</taxon>
        <taxon>Carpinus</taxon>
    </lineage>
</organism>
<dbReference type="InterPro" id="IPR034347">
    <property type="entry name" value="GST_Phi_C"/>
</dbReference>
<evidence type="ECO:0000256" key="10">
    <source>
        <dbReference type="ARBA" id="ARBA00022884"/>
    </source>
</evidence>
<evidence type="ECO:0000256" key="4">
    <source>
        <dbReference type="ARBA" id="ARBA00010128"/>
    </source>
</evidence>
<dbReference type="SUPFAM" id="SSF88802">
    <property type="entry name" value="Pre-PUA domain"/>
    <property type="match status" value="1"/>
</dbReference>
<dbReference type="SUPFAM" id="SSF88697">
    <property type="entry name" value="PUA domain-like"/>
    <property type="match status" value="1"/>
</dbReference>
<evidence type="ECO:0000256" key="12">
    <source>
        <dbReference type="ARBA" id="ARBA00047960"/>
    </source>
</evidence>
<dbReference type="SUPFAM" id="SSF47616">
    <property type="entry name" value="GST C-terminal domain-like"/>
    <property type="match status" value="1"/>
</dbReference>
<comment type="similarity">
    <text evidence="4">Belongs to the GST superfamily. Phi family.</text>
</comment>
<name>A0A5N6RD59_9ROSI</name>
<evidence type="ECO:0000256" key="8">
    <source>
        <dbReference type="ARBA" id="ARBA00022575"/>
    </source>
</evidence>
<dbReference type="FunFam" id="1.20.1050.10:FF:000004">
    <property type="entry name" value="Glutathione S-transferase F2"/>
    <property type="match status" value="1"/>
</dbReference>
<dbReference type="GO" id="GO:0005829">
    <property type="term" value="C:cytosol"/>
    <property type="evidence" value="ECO:0007669"/>
    <property type="project" value="UniProtKB-SubCell"/>
</dbReference>
<dbReference type="FunFam" id="2.30.130.10:FF:000002">
    <property type="entry name" value="60S ribosome subunit biogenesis protein NIP7 homolog"/>
    <property type="match status" value="1"/>
</dbReference>
<reference evidence="14 15" key="1">
    <citation type="submission" date="2019-06" db="EMBL/GenBank/DDBJ databases">
        <title>A chromosomal-level reference genome of Carpinus fangiana (Coryloideae, Betulaceae).</title>
        <authorList>
            <person name="Yang X."/>
            <person name="Wang Z."/>
            <person name="Zhang L."/>
            <person name="Hao G."/>
            <person name="Liu J."/>
            <person name="Yang Y."/>
        </authorList>
    </citation>
    <scope>NUCLEOTIDE SEQUENCE [LARGE SCALE GENOMIC DNA]</scope>
    <source>
        <strain evidence="14">Cfa_2016G</strain>
        <tissue evidence="14">Leaf</tissue>
    </source>
</reference>